<proteinExistence type="predicted"/>
<comment type="caution">
    <text evidence="2">The sequence shown here is derived from an EMBL/GenBank/DDBJ whole genome shotgun (WGS) entry which is preliminary data.</text>
</comment>
<organism evidence="2 3">
    <name type="scientific">Macrophomina phaseolina</name>
    <dbReference type="NCBI Taxonomy" id="35725"/>
    <lineage>
        <taxon>Eukaryota</taxon>
        <taxon>Fungi</taxon>
        <taxon>Dikarya</taxon>
        <taxon>Ascomycota</taxon>
        <taxon>Pezizomycotina</taxon>
        <taxon>Dothideomycetes</taxon>
        <taxon>Dothideomycetes incertae sedis</taxon>
        <taxon>Botryosphaeriales</taxon>
        <taxon>Botryosphaeriaceae</taxon>
        <taxon>Macrophomina</taxon>
    </lineage>
</organism>
<protein>
    <recommendedName>
        <fullName evidence="4">Secreted protein</fullName>
    </recommendedName>
</protein>
<gene>
    <name evidence="2" type="ORF">B0J12DRAFT_293138</name>
</gene>
<keyword evidence="3" id="KW-1185">Reference proteome</keyword>
<evidence type="ECO:0000256" key="1">
    <source>
        <dbReference type="SAM" id="SignalP"/>
    </source>
</evidence>
<keyword evidence="1" id="KW-0732">Signal</keyword>
<accession>A0ABQ8GRV9</accession>
<feature type="signal peptide" evidence="1">
    <location>
        <begin position="1"/>
        <end position="23"/>
    </location>
</feature>
<dbReference type="Proteomes" id="UP000774617">
    <property type="component" value="Unassembled WGS sequence"/>
</dbReference>
<reference evidence="2 3" key="1">
    <citation type="journal article" date="2021" name="Nat. Commun.">
        <title>Genetic determinants of endophytism in the Arabidopsis root mycobiome.</title>
        <authorList>
            <person name="Mesny F."/>
            <person name="Miyauchi S."/>
            <person name="Thiergart T."/>
            <person name="Pickel B."/>
            <person name="Atanasova L."/>
            <person name="Karlsson M."/>
            <person name="Huettel B."/>
            <person name="Barry K.W."/>
            <person name="Haridas S."/>
            <person name="Chen C."/>
            <person name="Bauer D."/>
            <person name="Andreopoulos W."/>
            <person name="Pangilinan J."/>
            <person name="LaButti K."/>
            <person name="Riley R."/>
            <person name="Lipzen A."/>
            <person name="Clum A."/>
            <person name="Drula E."/>
            <person name="Henrissat B."/>
            <person name="Kohler A."/>
            <person name="Grigoriev I.V."/>
            <person name="Martin F.M."/>
            <person name="Hacquard S."/>
        </authorList>
    </citation>
    <scope>NUCLEOTIDE SEQUENCE [LARGE SCALE GENOMIC DNA]</scope>
    <source>
        <strain evidence="2 3">MPI-SDFR-AT-0080</strain>
    </source>
</reference>
<name>A0ABQ8GRV9_9PEZI</name>
<evidence type="ECO:0008006" key="4">
    <source>
        <dbReference type="Google" id="ProtNLM"/>
    </source>
</evidence>
<feature type="chain" id="PRO_5046615162" description="Secreted protein" evidence="1">
    <location>
        <begin position="24"/>
        <end position="180"/>
    </location>
</feature>
<dbReference type="EMBL" id="JAGTJR010000004">
    <property type="protein sequence ID" value="KAH7061418.1"/>
    <property type="molecule type" value="Genomic_DNA"/>
</dbReference>
<evidence type="ECO:0000313" key="2">
    <source>
        <dbReference type="EMBL" id="KAH7061418.1"/>
    </source>
</evidence>
<sequence length="180" mass="19434">MLTRRGRLSVLLLLSLPVVQVLLRLLASRLSPQPTGAKTGHRLVIAARVGDKPYKIGIQYPFVALQPVLPSIFGAPAMESLFFASSTPHATPHLSACAGRELTSSSSCGKIFSVGLELLTPPLSFHMGSGNISRPPVTLTSPHALIFPRNCLFFANCVIQATSHKVQRSLRPRLINDGKF</sequence>
<evidence type="ECO:0000313" key="3">
    <source>
        <dbReference type="Proteomes" id="UP000774617"/>
    </source>
</evidence>